<dbReference type="Pfam" id="PF01127">
    <property type="entry name" value="Sdh_cyt"/>
    <property type="match status" value="1"/>
</dbReference>
<keyword evidence="7 8" id="KW-0472">Membrane</keyword>
<keyword evidence="6" id="KW-0408">Iron</keyword>
<evidence type="ECO:0000256" key="8">
    <source>
        <dbReference type="SAM" id="Phobius"/>
    </source>
</evidence>
<organism evidence="9">
    <name type="scientific">hydrothermal vent metagenome</name>
    <dbReference type="NCBI Taxonomy" id="652676"/>
    <lineage>
        <taxon>unclassified sequences</taxon>
        <taxon>metagenomes</taxon>
        <taxon>ecological metagenomes</taxon>
    </lineage>
</organism>
<feature type="transmembrane region" description="Helical" evidence="8">
    <location>
        <begin position="6"/>
        <end position="27"/>
    </location>
</feature>
<proteinExistence type="predicted"/>
<comment type="subcellular location">
    <subcellularLocation>
        <location evidence="1">Membrane</location>
    </subcellularLocation>
</comment>
<dbReference type="InterPro" id="IPR034804">
    <property type="entry name" value="SQR/QFR_C/D"/>
</dbReference>
<feature type="transmembrane region" description="Helical" evidence="8">
    <location>
        <begin position="143"/>
        <end position="167"/>
    </location>
</feature>
<dbReference type="GO" id="GO:0016020">
    <property type="term" value="C:membrane"/>
    <property type="evidence" value="ECO:0007669"/>
    <property type="project" value="UniProtKB-SubCell"/>
</dbReference>
<keyword evidence="3 8" id="KW-0812">Transmembrane</keyword>
<name>A0A3B0S905_9ZZZZ</name>
<evidence type="ECO:0000256" key="4">
    <source>
        <dbReference type="ARBA" id="ARBA00022723"/>
    </source>
</evidence>
<feature type="transmembrane region" description="Helical" evidence="8">
    <location>
        <begin position="101"/>
        <end position="122"/>
    </location>
</feature>
<gene>
    <name evidence="9" type="ORF">MNBD_ACTINO01-299</name>
</gene>
<feature type="transmembrane region" description="Helical" evidence="8">
    <location>
        <begin position="60"/>
        <end position="81"/>
    </location>
</feature>
<dbReference type="NCBIfam" id="TIGR02046">
    <property type="entry name" value="sdhC_b558_fam"/>
    <property type="match status" value="1"/>
</dbReference>
<dbReference type="CDD" id="cd03498">
    <property type="entry name" value="SQR_TypeB_2_TM"/>
    <property type="match status" value="1"/>
</dbReference>
<evidence type="ECO:0000256" key="6">
    <source>
        <dbReference type="ARBA" id="ARBA00023004"/>
    </source>
</evidence>
<dbReference type="GO" id="GO:0046872">
    <property type="term" value="F:metal ion binding"/>
    <property type="evidence" value="ECO:0007669"/>
    <property type="project" value="UniProtKB-KW"/>
</dbReference>
<dbReference type="Gene3D" id="1.20.1300.10">
    <property type="entry name" value="Fumarate reductase/succinate dehydrogenase, transmembrane subunit"/>
    <property type="match status" value="1"/>
</dbReference>
<dbReference type="InterPro" id="IPR011138">
    <property type="entry name" value="Cytochrome_b-558"/>
</dbReference>
<accession>A0A3B0S905</accession>
<reference evidence="9" key="1">
    <citation type="submission" date="2018-06" db="EMBL/GenBank/DDBJ databases">
        <authorList>
            <person name="Zhirakovskaya E."/>
        </authorList>
    </citation>
    <scope>NUCLEOTIDE SEQUENCE</scope>
</reference>
<evidence type="ECO:0000256" key="1">
    <source>
        <dbReference type="ARBA" id="ARBA00004370"/>
    </source>
</evidence>
<evidence type="ECO:0000256" key="3">
    <source>
        <dbReference type="ARBA" id="ARBA00022692"/>
    </source>
</evidence>
<keyword evidence="2" id="KW-0349">Heme</keyword>
<evidence type="ECO:0000256" key="7">
    <source>
        <dbReference type="ARBA" id="ARBA00023136"/>
    </source>
</evidence>
<evidence type="ECO:0000313" key="9">
    <source>
        <dbReference type="EMBL" id="VAV97356.1"/>
    </source>
</evidence>
<feature type="non-terminal residue" evidence="9">
    <location>
        <position position="1"/>
    </location>
</feature>
<dbReference type="InterPro" id="IPR000701">
    <property type="entry name" value="SuccDH_FuR_B_TM-su"/>
</dbReference>
<evidence type="ECO:0000256" key="2">
    <source>
        <dbReference type="ARBA" id="ARBA00022617"/>
    </source>
</evidence>
<keyword evidence="4" id="KW-0479">Metal-binding</keyword>
<dbReference type="EMBL" id="UOEI01000206">
    <property type="protein sequence ID" value="VAV97356.1"/>
    <property type="molecule type" value="Genomic_DNA"/>
</dbReference>
<keyword evidence="5 8" id="KW-1133">Transmembrane helix</keyword>
<evidence type="ECO:0000256" key="5">
    <source>
        <dbReference type="ARBA" id="ARBA00022989"/>
    </source>
</evidence>
<protein>
    <submittedName>
        <fullName evidence="9">Succinate dehydrogenase cytochrome b subunit</fullName>
    </submittedName>
</protein>
<sequence>LVPRTSILWLFRIGLIALFGIHIYAAAELTTRNLKARGRGRYDHKRDYEAVNYANRTMRWGGVIILLFLLFHIADLTLGGANAEFVRGDVYNNVVASLTRPAVALLYLVAQFALAFHIYHGAWSLFQSLGSVNARYKDLRRALAVAFAATVFIGNTAIVLAVATGYIS</sequence>
<dbReference type="AlphaFoldDB" id="A0A3B0S905"/>
<dbReference type="SUPFAM" id="SSF81343">
    <property type="entry name" value="Fumarate reductase respiratory complex transmembrane subunits"/>
    <property type="match status" value="1"/>
</dbReference>